<dbReference type="HOGENOM" id="CLU_2330510_0_0_5"/>
<accession>C5B1Z5</accession>
<feature type="region of interest" description="Disordered" evidence="1">
    <location>
        <begin position="1"/>
        <end position="20"/>
    </location>
</feature>
<gene>
    <name evidence="2" type="ordered locus">MexAM1_META1p4163</name>
</gene>
<evidence type="ECO:0000313" key="3">
    <source>
        <dbReference type="Proteomes" id="UP000009081"/>
    </source>
</evidence>
<sequence length="98" mass="10400">MGGRMTVLPNGGVKGRPHVATGDEPILATRAALGFAEVGKGVRDGSVKSGLSVTVSSHEVGPCDVLDGTTTRGRQRCVRHSVWAHTLRVSRPERKENK</sequence>
<keyword evidence="3" id="KW-1185">Reference proteome</keyword>
<dbReference type="Proteomes" id="UP000009081">
    <property type="component" value="Chromosome"/>
</dbReference>
<dbReference type="KEGG" id="mea:Mex_1p4163"/>
<proteinExistence type="predicted"/>
<name>C5B1Z5_METEA</name>
<evidence type="ECO:0000313" key="2">
    <source>
        <dbReference type="EMBL" id="ACS41812.1"/>
    </source>
</evidence>
<protein>
    <submittedName>
        <fullName evidence="2">Uncharacterized protein</fullName>
    </submittedName>
</protein>
<dbReference type="AlphaFoldDB" id="C5B1Z5"/>
<evidence type="ECO:0000256" key="1">
    <source>
        <dbReference type="SAM" id="MobiDB-lite"/>
    </source>
</evidence>
<dbReference type="EMBL" id="CP001510">
    <property type="protein sequence ID" value="ACS41812.1"/>
    <property type="molecule type" value="Genomic_DNA"/>
</dbReference>
<reference evidence="2 3" key="1">
    <citation type="journal article" date="2009" name="PLoS ONE">
        <title>Methylobacterium genome sequences: a reference blueprint to investigate microbial metabolism of C1 compounds from natural and industrial sources.</title>
        <authorList>
            <person name="Vuilleumier S."/>
            <person name="Chistoserdova L."/>
            <person name="Lee M.-C."/>
            <person name="Bringel F."/>
            <person name="Lajus A."/>
            <person name="Zhou Y."/>
            <person name="Gourion B."/>
            <person name="Barbe V."/>
            <person name="Chang J."/>
            <person name="Cruveiller S."/>
            <person name="Dossat C."/>
            <person name="Gillett W."/>
            <person name="Gruffaz C."/>
            <person name="Haugen E."/>
            <person name="Hourcade E."/>
            <person name="Levy R."/>
            <person name="Mangenot S."/>
            <person name="Muller E."/>
            <person name="Nadalig T."/>
            <person name="Pagni M."/>
            <person name="Penny C."/>
            <person name="Peyraud R."/>
            <person name="Robinson D.G."/>
            <person name="Roche D."/>
            <person name="Rouy Z."/>
            <person name="Saenampechek C."/>
            <person name="Salvignol G."/>
            <person name="Vallenet D."/>
            <person name="Wu Z."/>
            <person name="Marx C.J."/>
            <person name="Vorholt J.A."/>
            <person name="Olson M.V."/>
            <person name="Kaul R."/>
            <person name="Weissenbach J."/>
            <person name="Medigue C."/>
            <person name="Lidstrom M.E."/>
        </authorList>
    </citation>
    <scope>NUCLEOTIDE SEQUENCE [LARGE SCALE GENOMIC DNA]</scope>
    <source>
        <strain evidence="3">ATCC 14718 / DSM 1338 / JCM 2805 / NCIMB 9133 / AM1</strain>
    </source>
</reference>
<organism evidence="2 3">
    <name type="scientific">Methylorubrum extorquens (strain ATCC 14718 / DSM 1338 / JCM 2805 / NCIMB 9133 / AM1)</name>
    <name type="common">Methylobacterium extorquens</name>
    <dbReference type="NCBI Taxonomy" id="272630"/>
    <lineage>
        <taxon>Bacteria</taxon>
        <taxon>Pseudomonadati</taxon>
        <taxon>Pseudomonadota</taxon>
        <taxon>Alphaproteobacteria</taxon>
        <taxon>Hyphomicrobiales</taxon>
        <taxon>Methylobacteriaceae</taxon>
        <taxon>Methylorubrum</taxon>
    </lineage>
</organism>